<keyword evidence="4" id="KW-1185">Reference proteome</keyword>
<reference evidence="3 4" key="1">
    <citation type="submission" date="2021-04" db="EMBL/GenBank/DDBJ databases">
        <authorList>
            <person name="De Guttry C."/>
            <person name="Zahm M."/>
            <person name="Klopp C."/>
            <person name="Cabau C."/>
            <person name="Louis A."/>
            <person name="Berthelot C."/>
            <person name="Parey E."/>
            <person name="Roest Crollius H."/>
            <person name="Montfort J."/>
            <person name="Robinson-Rechavi M."/>
            <person name="Bucao C."/>
            <person name="Bouchez O."/>
            <person name="Gislard M."/>
            <person name="Lluch J."/>
            <person name="Milhes M."/>
            <person name="Lampietro C."/>
            <person name="Lopez Roques C."/>
            <person name="Donnadieu C."/>
            <person name="Braasch I."/>
            <person name="Desvignes T."/>
            <person name="Postlethwait J."/>
            <person name="Bobe J."/>
            <person name="Wedekind C."/>
            <person name="Guiguen Y."/>
        </authorList>
    </citation>
    <scope>NUCLEOTIDE SEQUENCE [LARGE SCALE GENOMIC DNA]</scope>
    <source>
        <strain evidence="3">Cs_M1</strain>
        <tissue evidence="3">Blood</tissue>
    </source>
</reference>
<dbReference type="EMBL" id="JAGTTL010000034">
    <property type="protein sequence ID" value="KAK6294865.1"/>
    <property type="molecule type" value="Genomic_DNA"/>
</dbReference>
<organism evidence="3 4">
    <name type="scientific">Coregonus suidteri</name>
    <dbReference type="NCBI Taxonomy" id="861788"/>
    <lineage>
        <taxon>Eukaryota</taxon>
        <taxon>Metazoa</taxon>
        <taxon>Chordata</taxon>
        <taxon>Craniata</taxon>
        <taxon>Vertebrata</taxon>
        <taxon>Euteleostomi</taxon>
        <taxon>Actinopterygii</taxon>
        <taxon>Neopterygii</taxon>
        <taxon>Teleostei</taxon>
        <taxon>Protacanthopterygii</taxon>
        <taxon>Salmoniformes</taxon>
        <taxon>Salmonidae</taxon>
        <taxon>Coregoninae</taxon>
        <taxon>Coregonus</taxon>
    </lineage>
</organism>
<comment type="caution">
    <text evidence="3">The sequence shown here is derived from an EMBL/GenBank/DDBJ whole genome shotgun (WGS) entry which is preliminary data.</text>
</comment>
<evidence type="ECO:0000259" key="1">
    <source>
        <dbReference type="Pfam" id="PF02931"/>
    </source>
</evidence>
<dbReference type="InterPro" id="IPR036388">
    <property type="entry name" value="WH-like_DNA-bd_sf"/>
</dbReference>
<dbReference type="AlphaFoldDB" id="A0AAN8KZH8"/>
<gene>
    <name evidence="3" type="ORF">J4Q44_G00340910</name>
</gene>
<dbReference type="Proteomes" id="UP001356427">
    <property type="component" value="Unassembled WGS sequence"/>
</dbReference>
<proteinExistence type="predicted"/>
<dbReference type="InterPro" id="IPR036734">
    <property type="entry name" value="Neur_chan_lig-bd_sf"/>
</dbReference>
<name>A0AAN8KZH8_9TELE</name>
<dbReference type="SUPFAM" id="SSF63712">
    <property type="entry name" value="Nicotinic receptor ligand binding domain-like"/>
    <property type="match status" value="1"/>
</dbReference>
<feature type="domain" description="Sleeping Beauty transposase HTH" evidence="2">
    <location>
        <begin position="1"/>
        <end position="32"/>
    </location>
</feature>
<dbReference type="InterPro" id="IPR057667">
    <property type="entry name" value="HTH_SB"/>
</dbReference>
<dbReference type="GO" id="GO:0016020">
    <property type="term" value="C:membrane"/>
    <property type="evidence" value="ECO:0007669"/>
    <property type="project" value="InterPro"/>
</dbReference>
<accession>A0AAN8KZH8</accession>
<dbReference type="GO" id="GO:0005230">
    <property type="term" value="F:extracellular ligand-gated monoatomic ion channel activity"/>
    <property type="evidence" value="ECO:0007669"/>
    <property type="project" value="InterPro"/>
</dbReference>
<evidence type="ECO:0000259" key="2">
    <source>
        <dbReference type="Pfam" id="PF25787"/>
    </source>
</evidence>
<evidence type="ECO:0000313" key="3">
    <source>
        <dbReference type="EMBL" id="KAK6294865.1"/>
    </source>
</evidence>
<evidence type="ECO:0008006" key="5">
    <source>
        <dbReference type="Google" id="ProtNLM"/>
    </source>
</evidence>
<feature type="domain" description="Neurotransmitter-gated ion-channel ligand-binding" evidence="1">
    <location>
        <begin position="44"/>
        <end position="84"/>
    </location>
</feature>
<dbReference type="Pfam" id="PF02931">
    <property type="entry name" value="Neur_chan_LBD"/>
    <property type="match status" value="1"/>
</dbReference>
<dbReference type="Gene3D" id="1.10.10.10">
    <property type="entry name" value="Winged helix-like DNA-binding domain superfamily/Winged helix DNA-binding domain"/>
    <property type="match status" value="1"/>
</dbReference>
<sequence>MAKTKELSKDVRDKIVDLHKAGMGYKTIAKQLVCCHEKTHSHAEDELFKKLFIGYNKWSRPVPNISDVVIVKFGLSIAQLIDVVSSD</sequence>
<dbReference type="Pfam" id="PF25787">
    <property type="entry name" value="HTH_SB"/>
    <property type="match status" value="1"/>
</dbReference>
<dbReference type="InterPro" id="IPR006202">
    <property type="entry name" value="Neur_chan_lig-bd"/>
</dbReference>
<dbReference type="Gene3D" id="2.70.170.10">
    <property type="entry name" value="Neurotransmitter-gated ion-channel ligand-binding domain"/>
    <property type="match status" value="1"/>
</dbReference>
<evidence type="ECO:0000313" key="4">
    <source>
        <dbReference type="Proteomes" id="UP001356427"/>
    </source>
</evidence>
<protein>
    <recommendedName>
        <fullName evidence="5">HTH psq-type domain-containing protein</fullName>
    </recommendedName>
</protein>